<dbReference type="FunFam" id="2.60.40.1120:FF:000003">
    <property type="entry name" value="Outer membrane protein Omp121"/>
    <property type="match status" value="1"/>
</dbReference>
<dbReference type="FunFam" id="2.170.130.10:FF:000008">
    <property type="entry name" value="SusC/RagA family TonB-linked outer membrane protein"/>
    <property type="match status" value="1"/>
</dbReference>
<evidence type="ECO:0000256" key="2">
    <source>
        <dbReference type="ARBA" id="ARBA00022448"/>
    </source>
</evidence>
<keyword evidence="8" id="KW-0732">Signal</keyword>
<dbReference type="Gene3D" id="2.40.170.20">
    <property type="entry name" value="TonB-dependent receptor, beta-barrel domain"/>
    <property type="match status" value="1"/>
</dbReference>
<feature type="signal peptide" evidence="8">
    <location>
        <begin position="1"/>
        <end position="24"/>
    </location>
</feature>
<dbReference type="NCBIfam" id="TIGR04056">
    <property type="entry name" value="OMP_RagA_SusC"/>
    <property type="match status" value="1"/>
</dbReference>
<dbReference type="InterPro" id="IPR036942">
    <property type="entry name" value="Beta-barrel_TonB_sf"/>
</dbReference>
<evidence type="ECO:0000256" key="1">
    <source>
        <dbReference type="ARBA" id="ARBA00004571"/>
    </source>
</evidence>
<keyword evidence="2 7" id="KW-0813">Transport</keyword>
<evidence type="ECO:0000256" key="8">
    <source>
        <dbReference type="SAM" id="SignalP"/>
    </source>
</evidence>
<evidence type="ECO:0000256" key="5">
    <source>
        <dbReference type="ARBA" id="ARBA00023136"/>
    </source>
</evidence>
<reference evidence="10 11" key="1">
    <citation type="submission" date="2018-08" db="EMBL/GenBank/DDBJ databases">
        <title>A genome reference for cultivated species of the human gut microbiota.</title>
        <authorList>
            <person name="Zou Y."/>
            <person name="Xue W."/>
            <person name="Luo G."/>
        </authorList>
    </citation>
    <scope>NUCLEOTIDE SEQUENCE [LARGE SCALE GENOMIC DNA]</scope>
    <source>
        <strain evidence="10 11">AF26-20BH</strain>
    </source>
</reference>
<evidence type="ECO:0000259" key="9">
    <source>
        <dbReference type="Pfam" id="PF07715"/>
    </source>
</evidence>
<dbReference type="Gene3D" id="2.170.130.10">
    <property type="entry name" value="TonB-dependent receptor, plug domain"/>
    <property type="match status" value="1"/>
</dbReference>
<dbReference type="Proteomes" id="UP000283310">
    <property type="component" value="Unassembled WGS sequence"/>
</dbReference>
<dbReference type="PROSITE" id="PS52016">
    <property type="entry name" value="TONB_DEPENDENT_REC_3"/>
    <property type="match status" value="1"/>
</dbReference>
<comment type="similarity">
    <text evidence="7">Belongs to the TonB-dependent receptor family.</text>
</comment>
<gene>
    <name evidence="10" type="ORF">DWY65_02370</name>
</gene>
<protein>
    <submittedName>
        <fullName evidence="10">TonB-dependent receptor</fullName>
    </submittedName>
</protein>
<evidence type="ECO:0000313" key="11">
    <source>
        <dbReference type="Proteomes" id="UP000283310"/>
    </source>
</evidence>
<dbReference type="InterPro" id="IPR008969">
    <property type="entry name" value="CarboxyPept-like_regulatory"/>
</dbReference>
<dbReference type="InterPro" id="IPR023996">
    <property type="entry name" value="TonB-dep_OMP_SusC/RagA"/>
</dbReference>
<organism evidence="10 11">
    <name type="scientific">Bacteroides stercoris</name>
    <dbReference type="NCBI Taxonomy" id="46506"/>
    <lineage>
        <taxon>Bacteria</taxon>
        <taxon>Pseudomonadati</taxon>
        <taxon>Bacteroidota</taxon>
        <taxon>Bacteroidia</taxon>
        <taxon>Bacteroidales</taxon>
        <taxon>Bacteroidaceae</taxon>
        <taxon>Bacteroides</taxon>
    </lineage>
</organism>
<dbReference type="NCBIfam" id="TIGR04057">
    <property type="entry name" value="SusC_RagA_signa"/>
    <property type="match status" value="1"/>
</dbReference>
<keyword evidence="5 7" id="KW-0472">Membrane</keyword>
<feature type="chain" id="PRO_5019029835" evidence="8">
    <location>
        <begin position="25"/>
        <end position="987"/>
    </location>
</feature>
<dbReference type="InterPro" id="IPR039426">
    <property type="entry name" value="TonB-dep_rcpt-like"/>
</dbReference>
<dbReference type="SUPFAM" id="SSF49464">
    <property type="entry name" value="Carboxypeptidase regulatory domain-like"/>
    <property type="match status" value="1"/>
</dbReference>
<keyword evidence="3 7" id="KW-1134">Transmembrane beta strand</keyword>
<comment type="subcellular location">
    <subcellularLocation>
        <location evidence="1 7">Cell outer membrane</location>
        <topology evidence="1 7">Multi-pass membrane protein</topology>
    </subcellularLocation>
</comment>
<dbReference type="Pfam" id="PF07715">
    <property type="entry name" value="Plug"/>
    <property type="match status" value="1"/>
</dbReference>
<dbReference type="InterPro" id="IPR037066">
    <property type="entry name" value="Plug_dom_sf"/>
</dbReference>
<evidence type="ECO:0000256" key="6">
    <source>
        <dbReference type="ARBA" id="ARBA00023237"/>
    </source>
</evidence>
<dbReference type="Pfam" id="PF13715">
    <property type="entry name" value="CarbopepD_reg_2"/>
    <property type="match status" value="1"/>
</dbReference>
<keyword evidence="4 7" id="KW-0812">Transmembrane</keyword>
<dbReference type="Gene3D" id="2.60.40.1120">
    <property type="entry name" value="Carboxypeptidase-like, regulatory domain"/>
    <property type="match status" value="1"/>
</dbReference>
<evidence type="ECO:0000313" key="10">
    <source>
        <dbReference type="EMBL" id="RGR16828.1"/>
    </source>
</evidence>
<dbReference type="InterPro" id="IPR012910">
    <property type="entry name" value="Plug_dom"/>
</dbReference>
<keyword evidence="10" id="KW-0675">Receptor</keyword>
<comment type="caution">
    <text evidence="10">The sequence shown here is derived from an EMBL/GenBank/DDBJ whole genome shotgun (WGS) entry which is preliminary data.</text>
</comment>
<sequence>MNNVKIVFSCLLLCMLAFVSSTWAQVTQTYNGVVMDAASGEPLIGVNITQKGTTTGTITDVDGKFTIRTNEGVVLSISYIGYEAQEVRLGKDTELRISLNEDQNQLDEVVVIGYGVVKKSDLTGSVSSVSTKQYKEQPVKRVSEILQGRVTGVQVTNTDGMPGGGVKIRVRGTTSINTGCEPLYVTDGVIGGGLDMNPDDIASIEVLKDASATAIYGSRGANGVILITTKKGTEGKPRISVEANIGISNIIKKYDLLSPYEYAQALNYYRGGATISDEDMEAYRTGQKGIDWQEKMLQTGVSQDYKVSISGGSKKNRYYISANFLDQSAMTITTKNQRSQMRINLDNELTDRLAMSTKLNMNYSHLHNGDIDMMTFLNYSPTMEMRDPETGIYNKDPYNAVDSNPYGRRIENYSDSYNYGFSGNMNFTYKIIDGLTFSAQGSLSYSHSPNYNFSSALTAPGALSAMSNSSSHGVTWQNIENVTYDKFFNKDHHLTATAVFELNGYEGKSLSIGGSDLNNEFVGYWNVNNAKNITAGNGYSASSMVSALGRVMYSYKGRYMATATLRADGSSKFSKGNKWGYFPSVALAWNVVEERFMKNQKIFDQLKLRASFGVSGNSDIGSYSTLGTLSEKNYDSWGSGQIWNGYWSGSLSTPDVTWESTYQYNVGVDVSVLSGRLNFTAEWFRKDTKDLLLRKPIPSYNGGGSFWVNNGEIRNRGVEFNLAATPVATKNLRWETSFNASWLHNEVIDLAGDPFIVGENLTGFGAGPIEIKKVGHPIGSFYVYEWQNFSKDGLNLYKHQADGSFTTTPTSDDLVVKGQAEPSWTFGWNNTVTWKNWTFNCFFNAALGSDRLNMSRFAMSSMVGKYKFITFADAYYKSWDMVENKMEALYSTHKNSENKDFPDSDFYLEDASYIKLKNISIAYTVPRKWARIADLQLSVSAQNVFTLTHYSGMDPEVINAGPYGLNGVDMGAYPIPRTFTFGLKLNF</sequence>
<dbReference type="SUPFAM" id="SSF56935">
    <property type="entry name" value="Porins"/>
    <property type="match status" value="1"/>
</dbReference>
<evidence type="ECO:0000256" key="3">
    <source>
        <dbReference type="ARBA" id="ARBA00022452"/>
    </source>
</evidence>
<evidence type="ECO:0000256" key="4">
    <source>
        <dbReference type="ARBA" id="ARBA00022692"/>
    </source>
</evidence>
<dbReference type="AlphaFoldDB" id="A0A412DS69"/>
<name>A0A412DS69_BACSE</name>
<accession>A0A412DS69</accession>
<feature type="domain" description="TonB-dependent receptor plug" evidence="9">
    <location>
        <begin position="119"/>
        <end position="224"/>
    </location>
</feature>
<proteinExistence type="inferred from homology"/>
<dbReference type="EMBL" id="QRTW01000003">
    <property type="protein sequence ID" value="RGR16828.1"/>
    <property type="molecule type" value="Genomic_DNA"/>
</dbReference>
<dbReference type="GO" id="GO:0009279">
    <property type="term" value="C:cell outer membrane"/>
    <property type="evidence" value="ECO:0007669"/>
    <property type="project" value="UniProtKB-SubCell"/>
</dbReference>
<dbReference type="InterPro" id="IPR023997">
    <property type="entry name" value="TonB-dep_OMP_SusC/RagA_CS"/>
</dbReference>
<keyword evidence="6 7" id="KW-0998">Cell outer membrane</keyword>
<dbReference type="RefSeq" id="WP_117902950.1">
    <property type="nucleotide sequence ID" value="NZ_JADNPL010000004.1"/>
</dbReference>
<evidence type="ECO:0000256" key="7">
    <source>
        <dbReference type="PROSITE-ProRule" id="PRU01360"/>
    </source>
</evidence>